<sequence>MSERQVTLHIYEFVDVGDRLNSVLGSLNVGVYHTGVEVSGFEYSFNDKGVFRSRPRRLGPECRHKESLVLGTFVGSANELTGAVNELRAEFRPGTYSLVQRNCNHFSDALARKLAGVGVPAHINRAAALAGVFSSKAFQVEGEEQLSVEKPPSSSSSSSSSSSWWWFSSETAADQQQKTKRKELTLKQRELLAKMRTTS</sequence>
<reference evidence="6" key="1">
    <citation type="submission" date="2023-01" db="EMBL/GenBank/DDBJ databases">
        <title>Metagenome sequencing of chrysophaentin producing Chrysophaeum taylorii.</title>
        <authorList>
            <person name="Davison J."/>
            <person name="Bewley C."/>
        </authorList>
    </citation>
    <scope>NUCLEOTIDE SEQUENCE</scope>
    <source>
        <strain evidence="6">NIES-1699</strain>
    </source>
</reference>
<keyword evidence="7" id="KW-1185">Reference proteome</keyword>
<evidence type="ECO:0000313" key="6">
    <source>
        <dbReference type="EMBL" id="KAJ8612703.1"/>
    </source>
</evidence>
<evidence type="ECO:0000256" key="2">
    <source>
        <dbReference type="ARBA" id="ARBA00022670"/>
    </source>
</evidence>
<evidence type="ECO:0000256" key="3">
    <source>
        <dbReference type="ARBA" id="ARBA00022801"/>
    </source>
</evidence>
<dbReference type="AlphaFoldDB" id="A0AAD7UMF6"/>
<dbReference type="PANTHER" id="PTHR12378">
    <property type="entry name" value="DESUMOYLATING ISOPEPTIDASE"/>
    <property type="match status" value="1"/>
</dbReference>
<dbReference type="Pfam" id="PF05903">
    <property type="entry name" value="Peptidase_C97"/>
    <property type="match status" value="1"/>
</dbReference>
<dbReference type="SMART" id="SM01179">
    <property type="entry name" value="DUF862"/>
    <property type="match status" value="1"/>
</dbReference>
<dbReference type="GO" id="GO:0101005">
    <property type="term" value="F:deubiquitinase activity"/>
    <property type="evidence" value="ECO:0007669"/>
    <property type="project" value="TreeGrafter"/>
</dbReference>
<organism evidence="6 7">
    <name type="scientific">Chrysophaeum taylorii</name>
    <dbReference type="NCBI Taxonomy" id="2483200"/>
    <lineage>
        <taxon>Eukaryota</taxon>
        <taxon>Sar</taxon>
        <taxon>Stramenopiles</taxon>
        <taxon>Ochrophyta</taxon>
        <taxon>Pelagophyceae</taxon>
        <taxon>Pelagomonadales</taxon>
        <taxon>Pelagomonadaceae</taxon>
        <taxon>Chrysophaeum</taxon>
    </lineage>
</organism>
<dbReference type="InterPro" id="IPR008580">
    <property type="entry name" value="PPPDE_dom"/>
</dbReference>
<evidence type="ECO:0000313" key="7">
    <source>
        <dbReference type="Proteomes" id="UP001230188"/>
    </source>
</evidence>
<evidence type="ECO:0000259" key="5">
    <source>
        <dbReference type="PROSITE" id="PS51858"/>
    </source>
</evidence>
<feature type="region of interest" description="Disordered" evidence="4">
    <location>
        <begin position="144"/>
        <end position="164"/>
    </location>
</feature>
<accession>A0AAD7UMF6</accession>
<dbReference type="Proteomes" id="UP001230188">
    <property type="component" value="Unassembled WGS sequence"/>
</dbReference>
<name>A0AAD7UMF6_9STRA</name>
<evidence type="ECO:0000256" key="4">
    <source>
        <dbReference type="SAM" id="MobiDB-lite"/>
    </source>
</evidence>
<gene>
    <name evidence="6" type="ORF">CTAYLR_008960</name>
</gene>
<dbReference type="GO" id="GO:0016579">
    <property type="term" value="P:protein deubiquitination"/>
    <property type="evidence" value="ECO:0007669"/>
    <property type="project" value="TreeGrafter"/>
</dbReference>
<comment type="similarity">
    <text evidence="1">Belongs to the DeSI family.</text>
</comment>
<keyword evidence="3" id="KW-0378">Hydrolase</keyword>
<proteinExistence type="inferred from homology"/>
<comment type="caution">
    <text evidence="6">The sequence shown here is derived from an EMBL/GenBank/DDBJ whole genome shotgun (WGS) entry which is preliminary data.</text>
</comment>
<dbReference type="GO" id="GO:0006508">
    <property type="term" value="P:proteolysis"/>
    <property type="evidence" value="ECO:0007669"/>
    <property type="project" value="UniProtKB-KW"/>
</dbReference>
<dbReference type="PROSITE" id="PS51858">
    <property type="entry name" value="PPPDE"/>
    <property type="match status" value="1"/>
</dbReference>
<dbReference type="InterPro" id="IPR042266">
    <property type="entry name" value="PPPDE_sf"/>
</dbReference>
<dbReference type="PANTHER" id="PTHR12378:SF80">
    <property type="entry name" value="IP06716P-RELATED"/>
    <property type="match status" value="1"/>
</dbReference>
<dbReference type="EMBL" id="JAQMWT010000043">
    <property type="protein sequence ID" value="KAJ8612703.1"/>
    <property type="molecule type" value="Genomic_DNA"/>
</dbReference>
<dbReference type="Gene3D" id="3.90.1720.30">
    <property type="entry name" value="PPPDE domains"/>
    <property type="match status" value="1"/>
</dbReference>
<keyword evidence="2" id="KW-0645">Protease</keyword>
<feature type="compositionally biased region" description="Low complexity" evidence="4">
    <location>
        <begin position="153"/>
        <end position="164"/>
    </location>
</feature>
<protein>
    <recommendedName>
        <fullName evidence="5">PPPDE domain-containing protein</fullName>
    </recommendedName>
</protein>
<evidence type="ECO:0000256" key="1">
    <source>
        <dbReference type="ARBA" id="ARBA00008140"/>
    </source>
</evidence>
<feature type="domain" description="PPPDE" evidence="5">
    <location>
        <begin position="4"/>
        <end position="142"/>
    </location>
</feature>